<proteinExistence type="evidence at transcript level"/>
<keyword evidence="2" id="KW-0964">Secreted</keyword>
<dbReference type="AlphaFoldDB" id="A0A1Y0JYQ7"/>
<evidence type="ECO:0000256" key="2">
    <source>
        <dbReference type="ARBA" id="ARBA00022525"/>
    </source>
</evidence>
<dbReference type="InterPro" id="IPR008993">
    <property type="entry name" value="TIMP-like_OB-fold"/>
</dbReference>
<keyword evidence="3 5" id="KW-1015">Disulfide bond</keyword>
<dbReference type="InterPro" id="IPR001134">
    <property type="entry name" value="Netrin_domain"/>
</dbReference>
<feature type="disulfide bond" evidence="5">
    <location>
        <begin position="25"/>
        <end position="94"/>
    </location>
</feature>
<evidence type="ECO:0000256" key="3">
    <source>
        <dbReference type="ARBA" id="ARBA00023157"/>
    </source>
</evidence>
<evidence type="ECO:0000256" key="6">
    <source>
        <dbReference type="SAM" id="SignalP"/>
    </source>
</evidence>
<accession>A0A1Y0JYQ7</accession>
<keyword evidence="4" id="KW-0479">Metal-binding</keyword>
<comment type="subcellular location">
    <subcellularLocation>
        <location evidence="1">Secreted</location>
    </subcellularLocation>
</comment>
<dbReference type="GO" id="GO:0008191">
    <property type="term" value="F:metalloendopeptidase inhibitor activity"/>
    <property type="evidence" value="ECO:0007669"/>
    <property type="project" value="InterPro"/>
</dbReference>
<evidence type="ECO:0000256" key="1">
    <source>
        <dbReference type="ARBA" id="ARBA00004613"/>
    </source>
</evidence>
<dbReference type="PANTHER" id="PTHR11844:SF25">
    <property type="entry name" value="NTR DOMAIN-CONTAINING PROTEIN"/>
    <property type="match status" value="1"/>
</dbReference>
<dbReference type="Pfam" id="PF00965">
    <property type="entry name" value="TIMP"/>
    <property type="match status" value="1"/>
</dbReference>
<sequence length="150" mass="16589">MTSAGTVLVLAHFCVILFVQDARACSCAPLDEHFSYCKADFAVKAEVVSQTWSSPLAFRVYNIITGGRELRTLKGNFTGVDLETVYTPFNGALCGVTLEQGKIYLLTGRVDTSKSPHRLRINLCGWTQTWNTLSLADKNFVTKGYLTRCP</sequence>
<name>A0A1Y0JYQ7_SINCU</name>
<dbReference type="SMR" id="A0A1Y0JYQ7"/>
<dbReference type="SUPFAM" id="SSF50242">
    <property type="entry name" value="TIMP-like"/>
    <property type="match status" value="1"/>
</dbReference>
<dbReference type="InterPro" id="IPR001820">
    <property type="entry name" value="TIMP"/>
</dbReference>
<reference evidence="8" key="1">
    <citation type="submission" date="2016-09" db="EMBL/GenBank/DDBJ databases">
        <authorList>
            <person name="Capua I."/>
            <person name="De Benedictis P."/>
            <person name="Joannis T."/>
            <person name="Lombin L.H."/>
            <person name="Cattoli G."/>
        </authorList>
    </citation>
    <scope>NUCLEOTIDE SEQUENCE</scope>
</reference>
<protein>
    <submittedName>
        <fullName evidence="8">TIMP-2</fullName>
    </submittedName>
</protein>
<feature type="chain" id="PRO_5012259757" evidence="6">
    <location>
        <begin position="25"/>
        <end position="150"/>
    </location>
</feature>
<dbReference type="Gene3D" id="2.40.50.120">
    <property type="match status" value="1"/>
</dbReference>
<dbReference type="SMART" id="SM00206">
    <property type="entry name" value="NTR"/>
    <property type="match status" value="1"/>
</dbReference>
<dbReference type="GO" id="GO:0002020">
    <property type="term" value="F:protease binding"/>
    <property type="evidence" value="ECO:0007669"/>
    <property type="project" value="TreeGrafter"/>
</dbReference>
<feature type="domain" description="NTR" evidence="7">
    <location>
        <begin position="25"/>
        <end position="149"/>
    </location>
</feature>
<feature type="signal peptide" evidence="6">
    <location>
        <begin position="1"/>
        <end position="24"/>
    </location>
</feature>
<dbReference type="GO" id="GO:0031012">
    <property type="term" value="C:extracellular matrix"/>
    <property type="evidence" value="ECO:0007669"/>
    <property type="project" value="TreeGrafter"/>
</dbReference>
<evidence type="ECO:0000256" key="5">
    <source>
        <dbReference type="PIRSR" id="PIRSR601820-3"/>
    </source>
</evidence>
<dbReference type="GO" id="GO:0046872">
    <property type="term" value="F:metal ion binding"/>
    <property type="evidence" value="ECO:0007669"/>
    <property type="project" value="UniProtKB-KW"/>
</dbReference>
<feature type="disulfide bond" evidence="5">
    <location>
        <begin position="27"/>
        <end position="124"/>
    </location>
</feature>
<feature type="binding site" evidence="4">
    <location>
        <position position="25"/>
    </location>
    <ligand>
        <name>Zn(2+)</name>
        <dbReference type="ChEBI" id="CHEBI:29105"/>
        <note>ligand shared with metalloproteinase partner</note>
    </ligand>
</feature>
<dbReference type="GO" id="GO:0051045">
    <property type="term" value="P:negative regulation of membrane protein ectodomain proteolysis"/>
    <property type="evidence" value="ECO:0007669"/>
    <property type="project" value="TreeGrafter"/>
</dbReference>
<keyword evidence="4" id="KW-0862">Zinc</keyword>
<keyword evidence="6" id="KW-0732">Signal</keyword>
<dbReference type="PANTHER" id="PTHR11844">
    <property type="entry name" value="METALLOPROTEASE INHIBITOR"/>
    <property type="match status" value="1"/>
</dbReference>
<dbReference type="GO" id="GO:0005615">
    <property type="term" value="C:extracellular space"/>
    <property type="evidence" value="ECO:0007669"/>
    <property type="project" value="TreeGrafter"/>
</dbReference>
<dbReference type="EMBL" id="KX824063">
    <property type="protein sequence ID" value="ARU77703.1"/>
    <property type="molecule type" value="mRNA"/>
</dbReference>
<organism evidence="8">
    <name type="scientific">Sinohyriopsis cumingii</name>
    <name type="common">Triangle sail mussel</name>
    <name type="synonym">Hyriopsis cumingii</name>
    <dbReference type="NCBI Taxonomy" id="165450"/>
    <lineage>
        <taxon>Eukaryota</taxon>
        <taxon>Metazoa</taxon>
        <taxon>Spiralia</taxon>
        <taxon>Lophotrochozoa</taxon>
        <taxon>Mollusca</taxon>
        <taxon>Bivalvia</taxon>
        <taxon>Autobranchia</taxon>
        <taxon>Heteroconchia</taxon>
        <taxon>Palaeoheterodonta</taxon>
        <taxon>Unionida</taxon>
        <taxon>Unionoidea</taxon>
        <taxon>Unionidae</taxon>
        <taxon>Gonideinae</taxon>
        <taxon>Sinohyriopsis</taxon>
    </lineage>
</organism>
<feature type="disulfide bond" evidence="5">
    <location>
        <begin position="37"/>
        <end position="149"/>
    </location>
</feature>
<evidence type="ECO:0000313" key="8">
    <source>
        <dbReference type="EMBL" id="ARU77703.1"/>
    </source>
</evidence>
<dbReference type="PROSITE" id="PS50189">
    <property type="entry name" value="NTR"/>
    <property type="match status" value="1"/>
</dbReference>
<evidence type="ECO:0000256" key="4">
    <source>
        <dbReference type="PIRSR" id="PIRSR601820-1"/>
    </source>
</evidence>
<evidence type="ECO:0000259" key="7">
    <source>
        <dbReference type="PROSITE" id="PS50189"/>
    </source>
</evidence>